<keyword evidence="2" id="KW-0805">Transcription regulation</keyword>
<comment type="caution">
    <text evidence="7">The sequence shown here is derived from an EMBL/GenBank/DDBJ whole genome shotgun (WGS) entry which is preliminary data.</text>
</comment>
<dbReference type="InterPro" id="IPR005158">
    <property type="entry name" value="BTAD"/>
</dbReference>
<dbReference type="SMART" id="SM01043">
    <property type="entry name" value="BTAD"/>
    <property type="match status" value="1"/>
</dbReference>
<dbReference type="InterPro" id="IPR001867">
    <property type="entry name" value="OmpR/PhoB-type_DNA-bd"/>
</dbReference>
<dbReference type="SMART" id="SM00862">
    <property type="entry name" value="Trans_reg_C"/>
    <property type="match status" value="1"/>
</dbReference>
<proteinExistence type="inferred from homology"/>
<evidence type="ECO:0000256" key="4">
    <source>
        <dbReference type="ARBA" id="ARBA00023163"/>
    </source>
</evidence>
<gene>
    <name evidence="7" type="ORF">B0I31_106267</name>
</gene>
<dbReference type="GO" id="GO:0003677">
    <property type="term" value="F:DNA binding"/>
    <property type="evidence" value="ECO:0007669"/>
    <property type="project" value="UniProtKB-UniRule"/>
</dbReference>
<evidence type="ECO:0000256" key="5">
    <source>
        <dbReference type="PROSITE-ProRule" id="PRU01091"/>
    </source>
</evidence>
<evidence type="ECO:0000256" key="1">
    <source>
        <dbReference type="ARBA" id="ARBA00005820"/>
    </source>
</evidence>
<dbReference type="SUPFAM" id="SSF46894">
    <property type="entry name" value="C-terminal effector domain of the bipartite response regulators"/>
    <property type="match status" value="1"/>
</dbReference>
<dbReference type="Pfam" id="PF03704">
    <property type="entry name" value="BTAD"/>
    <property type="match status" value="1"/>
</dbReference>
<dbReference type="Gene3D" id="3.40.50.300">
    <property type="entry name" value="P-loop containing nucleotide triphosphate hydrolases"/>
    <property type="match status" value="1"/>
</dbReference>
<dbReference type="PANTHER" id="PTHR35807:SF1">
    <property type="entry name" value="TRANSCRIPTIONAL REGULATOR REDD"/>
    <property type="match status" value="1"/>
</dbReference>
<dbReference type="PANTHER" id="PTHR35807">
    <property type="entry name" value="TRANSCRIPTIONAL REGULATOR REDD-RELATED"/>
    <property type="match status" value="1"/>
</dbReference>
<keyword evidence="4" id="KW-0804">Transcription</keyword>
<dbReference type="AlphaFoldDB" id="A0A2P8I8E8"/>
<organism evidence="7 8">
    <name type="scientific">Saccharothrix carnea</name>
    <dbReference type="NCBI Taxonomy" id="1280637"/>
    <lineage>
        <taxon>Bacteria</taxon>
        <taxon>Bacillati</taxon>
        <taxon>Actinomycetota</taxon>
        <taxon>Actinomycetes</taxon>
        <taxon>Pseudonocardiales</taxon>
        <taxon>Pseudonocardiaceae</taxon>
        <taxon>Saccharothrix</taxon>
    </lineage>
</organism>
<reference evidence="7 8" key="1">
    <citation type="submission" date="2018-03" db="EMBL/GenBank/DDBJ databases">
        <title>Genomic Encyclopedia of Type Strains, Phase III (KMG-III): the genomes of soil and plant-associated and newly described type strains.</title>
        <authorList>
            <person name="Whitman W."/>
        </authorList>
    </citation>
    <scope>NUCLEOTIDE SEQUENCE [LARGE SCALE GENOMIC DNA]</scope>
    <source>
        <strain evidence="7 8">CGMCC 4.7097</strain>
    </source>
</reference>
<evidence type="ECO:0000313" key="7">
    <source>
        <dbReference type="EMBL" id="PSL54751.1"/>
    </source>
</evidence>
<dbReference type="SUPFAM" id="SSF48452">
    <property type="entry name" value="TPR-like"/>
    <property type="match status" value="1"/>
</dbReference>
<comment type="similarity">
    <text evidence="1">Belongs to the AfsR/DnrI/RedD regulatory family.</text>
</comment>
<evidence type="ECO:0000259" key="6">
    <source>
        <dbReference type="PROSITE" id="PS51755"/>
    </source>
</evidence>
<dbReference type="Gene3D" id="1.10.10.10">
    <property type="entry name" value="Winged helix-like DNA-binding domain superfamily/Winged helix DNA-binding domain"/>
    <property type="match status" value="1"/>
</dbReference>
<feature type="domain" description="OmpR/PhoB-type" evidence="6">
    <location>
        <begin position="1"/>
        <end position="94"/>
    </location>
</feature>
<dbReference type="Gene3D" id="1.25.40.10">
    <property type="entry name" value="Tetratricopeptide repeat domain"/>
    <property type="match status" value="1"/>
</dbReference>
<dbReference type="CDD" id="cd15831">
    <property type="entry name" value="BTAD"/>
    <property type="match status" value="1"/>
</dbReference>
<dbReference type="OrthoDB" id="4336084at2"/>
<dbReference type="InterPro" id="IPR036388">
    <property type="entry name" value="WH-like_DNA-bd_sf"/>
</dbReference>
<name>A0A2P8I8E8_SACCR</name>
<sequence>MTTEFRVLGPLEVRHAGRPVAVPAGKSRVLLAALLLRAGEVVTAGELVDRLWDGGAPDPARARATLQMTVTRLRRALGQANVVRTAAGGYLADVPADALDLHRFRSLVDAGRYAEALALWRGAPLSDVRSDALHRLEVVPLEEERLDALARRIDADLAAGAAHELVAELRSLTRAHPLRERFRAQLMLALYRSERQAEALAAYREAREVLAGELGVEPGRELRELHERILLANPDLVPARSVVPHLLPSRGPYFVGRDEESAELSAGAEAGPGVVVVGGMAGVGKTAFAVHWANLAAEAFTGGRLYANLRGFDPSAEPVPPGEVLRGFLDALDVPSVPAGFEAQVAAFRRAVEGRKLLIVLDNARDAEQVRPLVPDGAFVVVTSRDRLAGLGARSITLEPLDDVESRALLERRLGPERLAEEAAATGTLVELCAGLPLALAVVATRAAVNPHFTLADVADQLAVDQELLDHMDTGEEDARLCTVFSWSYRLLGPMAARVFRLLGHHRVPSSSVSAAAAVAGLPVPDAEAAIAELTAAHLLSGHASGRYSMHPLLRRYAAELADAEGDDVDAADRRALTWYAHTAANAVRWLTDEAAPVLPAHDCVRPDEFTSAEDASAWLDAEWEAFVLLVRAGTTR</sequence>
<evidence type="ECO:0000256" key="2">
    <source>
        <dbReference type="ARBA" id="ARBA00023015"/>
    </source>
</evidence>
<keyword evidence="8" id="KW-1185">Reference proteome</keyword>
<dbReference type="PROSITE" id="PS51755">
    <property type="entry name" value="OMPR_PHOB"/>
    <property type="match status" value="1"/>
</dbReference>
<dbReference type="InterPro" id="IPR051677">
    <property type="entry name" value="AfsR-DnrI-RedD_regulator"/>
</dbReference>
<feature type="DNA-binding region" description="OmpR/PhoB-type" evidence="5">
    <location>
        <begin position="1"/>
        <end position="94"/>
    </location>
</feature>
<dbReference type="InterPro" id="IPR016032">
    <property type="entry name" value="Sig_transdc_resp-reg_C-effctor"/>
</dbReference>
<accession>A0A2P8I8E8</accession>
<evidence type="ECO:0000313" key="8">
    <source>
        <dbReference type="Proteomes" id="UP000241118"/>
    </source>
</evidence>
<dbReference type="EMBL" id="PYAX01000006">
    <property type="protein sequence ID" value="PSL54751.1"/>
    <property type="molecule type" value="Genomic_DNA"/>
</dbReference>
<dbReference type="GO" id="GO:0000160">
    <property type="term" value="P:phosphorelay signal transduction system"/>
    <property type="evidence" value="ECO:0007669"/>
    <property type="project" value="InterPro"/>
</dbReference>
<dbReference type="Pfam" id="PF00486">
    <property type="entry name" value="Trans_reg_C"/>
    <property type="match status" value="1"/>
</dbReference>
<dbReference type="PRINTS" id="PR00364">
    <property type="entry name" value="DISEASERSIST"/>
</dbReference>
<keyword evidence="3 5" id="KW-0238">DNA-binding</keyword>
<evidence type="ECO:0000256" key="3">
    <source>
        <dbReference type="ARBA" id="ARBA00023125"/>
    </source>
</evidence>
<dbReference type="GO" id="GO:0006355">
    <property type="term" value="P:regulation of DNA-templated transcription"/>
    <property type="evidence" value="ECO:0007669"/>
    <property type="project" value="InterPro"/>
</dbReference>
<dbReference type="RefSeq" id="WP_106616804.1">
    <property type="nucleotide sequence ID" value="NZ_PYAX01000006.1"/>
</dbReference>
<dbReference type="Proteomes" id="UP000241118">
    <property type="component" value="Unassembled WGS sequence"/>
</dbReference>
<dbReference type="InterPro" id="IPR027417">
    <property type="entry name" value="P-loop_NTPase"/>
</dbReference>
<protein>
    <submittedName>
        <fullName evidence="7">DNA-binding SARP family transcriptional activator</fullName>
    </submittedName>
</protein>
<dbReference type="InterPro" id="IPR011990">
    <property type="entry name" value="TPR-like_helical_dom_sf"/>
</dbReference>
<dbReference type="SUPFAM" id="SSF52540">
    <property type="entry name" value="P-loop containing nucleoside triphosphate hydrolases"/>
    <property type="match status" value="1"/>
</dbReference>